<dbReference type="InterPro" id="IPR023996">
    <property type="entry name" value="TonB-dep_OMP_SusC/RagA"/>
</dbReference>
<dbReference type="Gene3D" id="2.60.40.1120">
    <property type="entry name" value="Carboxypeptidase-like, regulatory domain"/>
    <property type="match status" value="1"/>
</dbReference>
<keyword evidence="7 8" id="KW-0998">Cell outer membrane</keyword>
<feature type="domain" description="TonB-dependent receptor plug" evidence="12">
    <location>
        <begin position="115"/>
        <end position="220"/>
    </location>
</feature>
<dbReference type="PROSITE" id="PS52016">
    <property type="entry name" value="TONB_DEPENDENT_REC_3"/>
    <property type="match status" value="1"/>
</dbReference>
<dbReference type="InterPro" id="IPR037066">
    <property type="entry name" value="Plug_dom_sf"/>
</dbReference>
<evidence type="ECO:0000313" key="13">
    <source>
        <dbReference type="EMBL" id="RKR84565.1"/>
    </source>
</evidence>
<evidence type="ECO:0000259" key="12">
    <source>
        <dbReference type="Pfam" id="PF07715"/>
    </source>
</evidence>
<evidence type="ECO:0000313" key="14">
    <source>
        <dbReference type="Proteomes" id="UP000268007"/>
    </source>
</evidence>
<feature type="signal peptide" evidence="10">
    <location>
        <begin position="1"/>
        <end position="21"/>
    </location>
</feature>
<comment type="subcellular location">
    <subcellularLocation>
        <location evidence="1 8">Cell outer membrane</location>
        <topology evidence="1 8">Multi-pass membrane protein</topology>
    </subcellularLocation>
</comment>
<sequence length="1035" mass="111870">MRRKITFIILLLLFSVSAVFAQSVKISGKVTDQSGLGLPGVTVRVKGTSNAVSTNADGVYSITAAANATLSFSFIGYVVQDKPIGNQNIINIVLLEDSKVLNDVVVVGYGTQKASNVSGAVSVIKSADIEKVNAVRVEDAIQGRASGVNVIQSGSPGTTPTVLIRGIPSYAGSDPLVVIDGVQQSLTDFNSISPADVESITVLKDAATTAIYGVKGGNGVIVITTKGGKNNQKTQFSISSNYGVQQVVKTIDVLNGSEYAAMINEGSTLSGGRVVFPNLSTIGVGTNWQDQIFKNAPLQSHSVSATGGSDKVTYFLSAGYVDQAGIVGGIDKSNYVRGNFRANLSFQLTPKLKFIVNTNAVLLNSKGVKENAFNSIIGDALNFDPTVPLQNTVANTVGQYGYSNLLLQEVHNPLTDLANTYNKDAGNKLDGKFEFQYDVVKNLKLTSRFGYTDYNDNSKSFNPLAFYGPLNVDNTMNADGSTVTGDHNSVTSVKSSNFNWRWESFANYNFNIKKDNHFETVLGITLLENTGNQAGVSRQDVPFNSWTFADYTAATGVNTATNTNAQTGYYYEYTAKNISYFGRLNYDYKERYLLSGSLRRDGSYAFGADKKFGTFYAGSAGWIISNEDFFHSKFVNFLKIRISYGSTGNDGNTSPQTTAIVTGGPYNNIGNSNGYNFGNVFTPGSTVGSQANPNLAWEVQKQFDAGFDVNFFKNKFSLTADYFQKNVNGLLFTPSQSLYLGTVPAPLANIGSTSSKGIDATFGYKDNLSKNLRINTSATFTTSKNKVVSTNSDNTARIIGGSYFNGQSQSVTVFEAGQTPGYFYGYKTDGLFQTAAQIAASPTQAGAQPGDIKYKDINGDGVIDSKDQTKIGDPFPKFTLGWNLNLTYKNFDFSAFVYASIGNDIYIAYLRNGNYTNNVRAVLGRWTGPGTTNDARYPRYSFTDANNNARVSDRYVEDGSFAKVKNLQLGYTFPQSITGKVFNTVRVYGQVKNAYTLTKYTGYDPEISGGILNSGVDYGAYPQARTFSFGLDLKF</sequence>
<name>A0A495J6E8_9SPHI</name>
<keyword evidence="3 8" id="KW-1134">Transmembrane beta strand</keyword>
<keyword evidence="6 8" id="KW-0472">Membrane</keyword>
<dbReference type="SUPFAM" id="SSF49464">
    <property type="entry name" value="Carboxypeptidase regulatory domain-like"/>
    <property type="match status" value="1"/>
</dbReference>
<keyword evidence="10" id="KW-0732">Signal</keyword>
<evidence type="ECO:0000256" key="4">
    <source>
        <dbReference type="ARBA" id="ARBA00022692"/>
    </source>
</evidence>
<dbReference type="OrthoDB" id="9768177at2"/>
<evidence type="ECO:0000256" key="10">
    <source>
        <dbReference type="SAM" id="SignalP"/>
    </source>
</evidence>
<gene>
    <name evidence="13" type="ORF">BDD43_4808</name>
</gene>
<dbReference type="Gene3D" id="2.40.170.20">
    <property type="entry name" value="TonB-dependent receptor, beta-barrel domain"/>
    <property type="match status" value="1"/>
</dbReference>
<evidence type="ECO:0000256" key="5">
    <source>
        <dbReference type="ARBA" id="ARBA00023077"/>
    </source>
</evidence>
<evidence type="ECO:0000256" key="7">
    <source>
        <dbReference type="ARBA" id="ARBA00023237"/>
    </source>
</evidence>
<dbReference type="Pfam" id="PF07715">
    <property type="entry name" value="Plug"/>
    <property type="match status" value="1"/>
</dbReference>
<dbReference type="SUPFAM" id="SSF56935">
    <property type="entry name" value="Porins"/>
    <property type="match status" value="1"/>
</dbReference>
<comment type="caution">
    <text evidence="13">The sequence shown here is derived from an EMBL/GenBank/DDBJ whole genome shotgun (WGS) entry which is preliminary data.</text>
</comment>
<keyword evidence="4 8" id="KW-0812">Transmembrane</keyword>
<dbReference type="NCBIfam" id="TIGR04056">
    <property type="entry name" value="OMP_RagA_SusC"/>
    <property type="match status" value="1"/>
</dbReference>
<feature type="chain" id="PRO_5019866701" evidence="10">
    <location>
        <begin position="22"/>
        <end position="1035"/>
    </location>
</feature>
<accession>A0A495J6E8</accession>
<comment type="similarity">
    <text evidence="8 9">Belongs to the TonB-dependent receptor family.</text>
</comment>
<evidence type="ECO:0000256" key="1">
    <source>
        <dbReference type="ARBA" id="ARBA00004571"/>
    </source>
</evidence>
<keyword evidence="2 8" id="KW-0813">Transport</keyword>
<dbReference type="InterPro" id="IPR039426">
    <property type="entry name" value="TonB-dep_rcpt-like"/>
</dbReference>
<dbReference type="InterPro" id="IPR023997">
    <property type="entry name" value="TonB-dep_OMP_SusC/RagA_CS"/>
</dbReference>
<keyword evidence="14" id="KW-1185">Reference proteome</keyword>
<dbReference type="InterPro" id="IPR012910">
    <property type="entry name" value="Plug_dom"/>
</dbReference>
<reference evidence="13 14" key="1">
    <citation type="submission" date="2018-10" db="EMBL/GenBank/DDBJ databases">
        <title>Genomic Encyclopedia of Archaeal and Bacterial Type Strains, Phase II (KMG-II): from individual species to whole genera.</title>
        <authorList>
            <person name="Goeker M."/>
        </authorList>
    </citation>
    <scope>NUCLEOTIDE SEQUENCE [LARGE SCALE GENOMIC DNA]</scope>
    <source>
        <strain evidence="13 14">DSM 18602</strain>
    </source>
</reference>
<evidence type="ECO:0000256" key="8">
    <source>
        <dbReference type="PROSITE-ProRule" id="PRU01360"/>
    </source>
</evidence>
<dbReference type="Pfam" id="PF00593">
    <property type="entry name" value="TonB_dep_Rec_b-barrel"/>
    <property type="match status" value="1"/>
</dbReference>
<proteinExistence type="inferred from homology"/>
<dbReference type="GO" id="GO:0009279">
    <property type="term" value="C:cell outer membrane"/>
    <property type="evidence" value="ECO:0007669"/>
    <property type="project" value="UniProtKB-SubCell"/>
</dbReference>
<dbReference type="Pfam" id="PF13715">
    <property type="entry name" value="CarbopepD_reg_2"/>
    <property type="match status" value="1"/>
</dbReference>
<organism evidence="13 14">
    <name type="scientific">Mucilaginibacter gracilis</name>
    <dbReference type="NCBI Taxonomy" id="423350"/>
    <lineage>
        <taxon>Bacteria</taxon>
        <taxon>Pseudomonadati</taxon>
        <taxon>Bacteroidota</taxon>
        <taxon>Sphingobacteriia</taxon>
        <taxon>Sphingobacteriales</taxon>
        <taxon>Sphingobacteriaceae</taxon>
        <taxon>Mucilaginibacter</taxon>
    </lineage>
</organism>
<evidence type="ECO:0000259" key="11">
    <source>
        <dbReference type="Pfam" id="PF00593"/>
    </source>
</evidence>
<evidence type="ECO:0000256" key="6">
    <source>
        <dbReference type="ARBA" id="ARBA00023136"/>
    </source>
</evidence>
<evidence type="ECO:0000256" key="2">
    <source>
        <dbReference type="ARBA" id="ARBA00022448"/>
    </source>
</evidence>
<feature type="domain" description="TonB-dependent receptor-like beta-barrel" evidence="11">
    <location>
        <begin position="415"/>
        <end position="897"/>
    </location>
</feature>
<dbReference type="RefSeq" id="WP_121200279.1">
    <property type="nucleotide sequence ID" value="NZ_RBKU01000001.1"/>
</dbReference>
<dbReference type="InterPro" id="IPR000531">
    <property type="entry name" value="Beta-barrel_TonB"/>
</dbReference>
<dbReference type="Gene3D" id="2.170.130.10">
    <property type="entry name" value="TonB-dependent receptor, plug domain"/>
    <property type="match status" value="1"/>
</dbReference>
<dbReference type="InterPro" id="IPR036942">
    <property type="entry name" value="Beta-barrel_TonB_sf"/>
</dbReference>
<keyword evidence="5 9" id="KW-0798">TonB box</keyword>
<dbReference type="Proteomes" id="UP000268007">
    <property type="component" value="Unassembled WGS sequence"/>
</dbReference>
<dbReference type="AlphaFoldDB" id="A0A495J6E8"/>
<dbReference type="NCBIfam" id="TIGR04057">
    <property type="entry name" value="SusC_RagA_signa"/>
    <property type="match status" value="1"/>
</dbReference>
<evidence type="ECO:0000256" key="9">
    <source>
        <dbReference type="RuleBase" id="RU003357"/>
    </source>
</evidence>
<dbReference type="EMBL" id="RBKU01000001">
    <property type="protein sequence ID" value="RKR84565.1"/>
    <property type="molecule type" value="Genomic_DNA"/>
</dbReference>
<evidence type="ECO:0000256" key="3">
    <source>
        <dbReference type="ARBA" id="ARBA00022452"/>
    </source>
</evidence>
<protein>
    <submittedName>
        <fullName evidence="13">TonB-linked SusC/RagA family outer membrane protein</fullName>
    </submittedName>
</protein>
<dbReference type="InterPro" id="IPR008969">
    <property type="entry name" value="CarboxyPept-like_regulatory"/>
</dbReference>